<dbReference type="Pfam" id="PF12833">
    <property type="entry name" value="HTH_18"/>
    <property type="match status" value="1"/>
</dbReference>
<sequence length="282" mass="31070">MDHVITIRPGVGTAARIVQSRHLRFSRVTTTSPVLIVVKFGRKELRAPGFQCVLGPGDAVAISQDQVFDIVNMPGPDGQYQADWLVWDPVLISGFVSDNANSTIIDIAQDLKQVPDEFSHSFAVALDAVRQPDNIPHAIAVHRLNEVLVWIDSFGGRFGQRQSSRTSALVRRLILSSPDANWTASAIVSTIAMSEATLRRRLAEEGMALSELIADVRMLCAMQLLQSTHLPISRIALDVGYESASRFAIRFRRRFGFAPSAIRGHQRRGNEHPKTALSEPGI</sequence>
<dbReference type="EMBL" id="PVBT01000002">
    <property type="protein sequence ID" value="PRD55020.1"/>
    <property type="molecule type" value="Genomic_DNA"/>
</dbReference>
<keyword evidence="2" id="KW-0238">DNA-binding</keyword>
<feature type="region of interest" description="Disordered" evidence="4">
    <location>
        <begin position="263"/>
        <end position="282"/>
    </location>
</feature>
<dbReference type="SMART" id="SM00342">
    <property type="entry name" value="HTH_ARAC"/>
    <property type="match status" value="1"/>
</dbReference>
<proteinExistence type="predicted"/>
<dbReference type="InterPro" id="IPR018060">
    <property type="entry name" value="HTH_AraC"/>
</dbReference>
<dbReference type="AlphaFoldDB" id="A0A2S9JP63"/>
<keyword evidence="7" id="KW-1185">Reference proteome</keyword>
<evidence type="ECO:0000256" key="3">
    <source>
        <dbReference type="ARBA" id="ARBA00023163"/>
    </source>
</evidence>
<dbReference type="PRINTS" id="PR00032">
    <property type="entry name" value="HTHARAC"/>
</dbReference>
<dbReference type="InterPro" id="IPR009057">
    <property type="entry name" value="Homeodomain-like_sf"/>
</dbReference>
<keyword evidence="1" id="KW-0805">Transcription regulation</keyword>
<evidence type="ECO:0000313" key="6">
    <source>
        <dbReference type="EMBL" id="PRD55020.1"/>
    </source>
</evidence>
<protein>
    <submittedName>
        <fullName evidence="6">AraC family transcriptional regulator</fullName>
    </submittedName>
</protein>
<dbReference type="GO" id="GO:0000976">
    <property type="term" value="F:transcription cis-regulatory region binding"/>
    <property type="evidence" value="ECO:0007669"/>
    <property type="project" value="TreeGrafter"/>
</dbReference>
<dbReference type="PROSITE" id="PS01124">
    <property type="entry name" value="HTH_ARAC_FAMILY_2"/>
    <property type="match status" value="1"/>
</dbReference>
<name>A0A2S9JP63_9HYPH</name>
<dbReference type="PANTHER" id="PTHR47894">
    <property type="entry name" value="HTH-TYPE TRANSCRIPTIONAL REGULATOR GADX"/>
    <property type="match status" value="1"/>
</dbReference>
<evidence type="ECO:0000256" key="2">
    <source>
        <dbReference type="ARBA" id="ARBA00023125"/>
    </source>
</evidence>
<dbReference type="GO" id="GO:0005829">
    <property type="term" value="C:cytosol"/>
    <property type="evidence" value="ECO:0007669"/>
    <property type="project" value="TreeGrafter"/>
</dbReference>
<keyword evidence="3" id="KW-0804">Transcription</keyword>
<evidence type="ECO:0000313" key="7">
    <source>
        <dbReference type="Proteomes" id="UP000238563"/>
    </source>
</evidence>
<dbReference type="InterPro" id="IPR018062">
    <property type="entry name" value="HTH_AraC-typ_CS"/>
</dbReference>
<gene>
    <name evidence="6" type="ORF">C5750_07445</name>
</gene>
<evidence type="ECO:0000256" key="1">
    <source>
        <dbReference type="ARBA" id="ARBA00023015"/>
    </source>
</evidence>
<dbReference type="Proteomes" id="UP000238563">
    <property type="component" value="Unassembled WGS sequence"/>
</dbReference>
<evidence type="ECO:0000259" key="5">
    <source>
        <dbReference type="PROSITE" id="PS01124"/>
    </source>
</evidence>
<evidence type="ECO:0000256" key="4">
    <source>
        <dbReference type="SAM" id="MobiDB-lite"/>
    </source>
</evidence>
<dbReference type="SUPFAM" id="SSF46689">
    <property type="entry name" value="Homeodomain-like"/>
    <property type="match status" value="1"/>
</dbReference>
<feature type="domain" description="HTH araC/xylS-type" evidence="5">
    <location>
        <begin position="168"/>
        <end position="265"/>
    </location>
</feature>
<dbReference type="Gene3D" id="1.10.10.60">
    <property type="entry name" value="Homeodomain-like"/>
    <property type="match status" value="1"/>
</dbReference>
<dbReference type="PROSITE" id="PS00041">
    <property type="entry name" value="HTH_ARAC_FAMILY_1"/>
    <property type="match status" value="1"/>
</dbReference>
<accession>A0A2S9JP63</accession>
<dbReference type="PANTHER" id="PTHR47894:SF4">
    <property type="entry name" value="HTH-TYPE TRANSCRIPTIONAL REGULATOR GADX"/>
    <property type="match status" value="1"/>
</dbReference>
<dbReference type="InterPro" id="IPR020449">
    <property type="entry name" value="Tscrpt_reg_AraC-type_HTH"/>
</dbReference>
<comment type="caution">
    <text evidence="6">The sequence shown here is derived from an EMBL/GenBank/DDBJ whole genome shotgun (WGS) entry which is preliminary data.</text>
</comment>
<organism evidence="6 7">
    <name type="scientific">Phyllobacterium myrsinacearum</name>
    <dbReference type="NCBI Taxonomy" id="28101"/>
    <lineage>
        <taxon>Bacteria</taxon>
        <taxon>Pseudomonadati</taxon>
        <taxon>Pseudomonadota</taxon>
        <taxon>Alphaproteobacteria</taxon>
        <taxon>Hyphomicrobiales</taxon>
        <taxon>Phyllobacteriaceae</taxon>
        <taxon>Phyllobacterium</taxon>
    </lineage>
</organism>
<dbReference type="GO" id="GO:0003700">
    <property type="term" value="F:DNA-binding transcription factor activity"/>
    <property type="evidence" value="ECO:0007669"/>
    <property type="project" value="InterPro"/>
</dbReference>
<reference evidence="6 7" key="1">
    <citation type="submission" date="2018-02" db="EMBL/GenBank/DDBJ databases">
        <title>The draft genome of Phyllobacterium myrsinacearum DSM5892.</title>
        <authorList>
            <person name="Li L."/>
            <person name="Liu L."/>
            <person name="Zhang X."/>
            <person name="Wang T."/>
        </authorList>
    </citation>
    <scope>NUCLEOTIDE SEQUENCE [LARGE SCALE GENOMIC DNA]</scope>
    <source>
        <strain evidence="6 7">DSM 5892</strain>
    </source>
</reference>